<protein>
    <submittedName>
        <fullName evidence="3">Chromosome partitioning protein</fullName>
    </submittedName>
</protein>
<dbReference type="SUPFAM" id="SSF52540">
    <property type="entry name" value="P-loop containing nucleoside triphosphate hydrolases"/>
    <property type="match status" value="1"/>
</dbReference>
<sequence>MIITVTSFKGGVGKTTTAIHLAAYFQQFAPTLLVDGDAIRSATRWSQRGDGAGLPFKVVNHAQMVNHIRDYQHVVIDTEGNPSDDDFRDLAQNCDLLVIPAVPETVATDGLTFTLGKLHALNNERYRVLLTMVQPKPRTDGEQLRAMLIENGISVFAAEVPRLVAFEKAATDGVPVYAAKDARAERAWKSYQSAGKEITHHGKHTNKEREVRRLATTHEPARLTDGRNNHDRKATRKKQ</sequence>
<comment type="caution">
    <text evidence="3">The sequence shown here is derived from an EMBL/GenBank/DDBJ whole genome shotgun (WGS) entry which is preliminary data.</text>
</comment>
<feature type="region of interest" description="Disordered" evidence="1">
    <location>
        <begin position="195"/>
        <end position="239"/>
    </location>
</feature>
<keyword evidence="4" id="KW-1185">Reference proteome</keyword>
<dbReference type="RefSeq" id="WP_183981646.1">
    <property type="nucleotide sequence ID" value="NZ_JACHEB010000020.1"/>
</dbReference>
<dbReference type="PANTHER" id="PTHR13696:SF96">
    <property type="entry name" value="COBQ_COBB_MIND_PARA NUCLEOTIDE BINDING DOMAIN-CONTAINING PROTEIN"/>
    <property type="match status" value="1"/>
</dbReference>
<proteinExistence type="predicted"/>
<gene>
    <name evidence="3" type="ORF">HDF14_005525</name>
</gene>
<evidence type="ECO:0000259" key="2">
    <source>
        <dbReference type="Pfam" id="PF01656"/>
    </source>
</evidence>
<dbReference type="PANTHER" id="PTHR13696">
    <property type="entry name" value="P-LOOP CONTAINING NUCLEOSIDE TRIPHOSPHATE HYDROLASE"/>
    <property type="match status" value="1"/>
</dbReference>
<dbReference type="InterPro" id="IPR027417">
    <property type="entry name" value="P-loop_NTPase"/>
</dbReference>
<evidence type="ECO:0000256" key="1">
    <source>
        <dbReference type="SAM" id="MobiDB-lite"/>
    </source>
</evidence>
<dbReference type="EMBL" id="JACHEB010000020">
    <property type="protein sequence ID" value="MBB5331873.1"/>
    <property type="molecule type" value="Genomic_DNA"/>
</dbReference>
<dbReference type="InterPro" id="IPR002586">
    <property type="entry name" value="CobQ/CobB/MinD/ParA_Nub-bd_dom"/>
</dbReference>
<accession>A0A9X0QK99</accession>
<dbReference type="InterPro" id="IPR050678">
    <property type="entry name" value="DNA_Partitioning_ATPase"/>
</dbReference>
<dbReference type="Pfam" id="PF01656">
    <property type="entry name" value="CbiA"/>
    <property type="match status" value="1"/>
</dbReference>
<organism evidence="3 4">
    <name type="scientific">Tunturiibacter gelidiferens</name>
    <dbReference type="NCBI Taxonomy" id="3069689"/>
    <lineage>
        <taxon>Bacteria</taxon>
        <taxon>Pseudomonadati</taxon>
        <taxon>Acidobacteriota</taxon>
        <taxon>Terriglobia</taxon>
        <taxon>Terriglobales</taxon>
        <taxon>Acidobacteriaceae</taxon>
        <taxon>Tunturiibacter</taxon>
    </lineage>
</organism>
<evidence type="ECO:0000313" key="3">
    <source>
        <dbReference type="EMBL" id="MBB5331873.1"/>
    </source>
</evidence>
<evidence type="ECO:0000313" key="4">
    <source>
        <dbReference type="Proteomes" id="UP000535182"/>
    </source>
</evidence>
<feature type="compositionally biased region" description="Basic and acidic residues" evidence="1">
    <location>
        <begin position="197"/>
        <end position="213"/>
    </location>
</feature>
<reference evidence="3 4" key="1">
    <citation type="submission" date="2020-08" db="EMBL/GenBank/DDBJ databases">
        <title>Genomic Encyclopedia of Type Strains, Phase IV (KMG-V): Genome sequencing to study the core and pangenomes of soil and plant-associated prokaryotes.</title>
        <authorList>
            <person name="Whitman W."/>
        </authorList>
    </citation>
    <scope>NUCLEOTIDE SEQUENCE [LARGE SCALE GENOMIC DNA]</scope>
    <source>
        <strain evidence="3 4">X5P2</strain>
    </source>
</reference>
<dbReference type="AlphaFoldDB" id="A0A9X0QK99"/>
<dbReference type="Gene3D" id="3.40.50.300">
    <property type="entry name" value="P-loop containing nucleotide triphosphate hydrolases"/>
    <property type="match status" value="1"/>
</dbReference>
<dbReference type="Proteomes" id="UP000535182">
    <property type="component" value="Unassembled WGS sequence"/>
</dbReference>
<name>A0A9X0QK99_9BACT</name>
<feature type="compositionally biased region" description="Basic and acidic residues" evidence="1">
    <location>
        <begin position="219"/>
        <end position="232"/>
    </location>
</feature>
<dbReference type="CDD" id="cd02042">
    <property type="entry name" value="ParAB_family"/>
    <property type="match status" value="1"/>
</dbReference>
<feature type="domain" description="CobQ/CobB/MinD/ParA nucleotide binding" evidence="2">
    <location>
        <begin position="3"/>
        <end position="176"/>
    </location>
</feature>